<dbReference type="GO" id="GO:0005737">
    <property type="term" value="C:cytoplasm"/>
    <property type="evidence" value="ECO:0007669"/>
    <property type="project" value="UniProtKB-SubCell"/>
</dbReference>
<keyword evidence="6" id="KW-0812">Transmembrane</keyword>
<dbReference type="PANTHER" id="PTHR15454:SF69">
    <property type="entry name" value="SERINE_THREONINE-PROTEIN KINASE 11-INTERACTING PROTEIN"/>
    <property type="match status" value="1"/>
</dbReference>
<dbReference type="Gene3D" id="3.80.10.10">
    <property type="entry name" value="Ribonuclease Inhibitor"/>
    <property type="match status" value="2"/>
</dbReference>
<evidence type="ECO:0000256" key="1">
    <source>
        <dbReference type="ARBA" id="ARBA00004496"/>
    </source>
</evidence>
<keyword evidence="6" id="KW-0472">Membrane</keyword>
<proteinExistence type="predicted"/>
<feature type="compositionally biased region" description="Basic residues" evidence="5">
    <location>
        <begin position="558"/>
        <end position="567"/>
    </location>
</feature>
<reference evidence="7" key="1">
    <citation type="submission" date="2019-10" db="EMBL/GenBank/DDBJ databases">
        <title>Conservation and host-specific expression of non-tandemly repeated heterogenous ribosome RNA gene in arbuscular mycorrhizal fungi.</title>
        <authorList>
            <person name="Maeda T."/>
            <person name="Kobayashi Y."/>
            <person name="Nakagawa T."/>
            <person name="Ezawa T."/>
            <person name="Yamaguchi K."/>
            <person name="Bino T."/>
            <person name="Nishimoto Y."/>
            <person name="Shigenobu S."/>
            <person name="Kawaguchi M."/>
        </authorList>
    </citation>
    <scope>NUCLEOTIDE SEQUENCE</scope>
    <source>
        <strain evidence="7">HR1</strain>
    </source>
</reference>
<evidence type="ECO:0000256" key="6">
    <source>
        <dbReference type="SAM" id="Phobius"/>
    </source>
</evidence>
<evidence type="ECO:0000256" key="3">
    <source>
        <dbReference type="ARBA" id="ARBA00022614"/>
    </source>
</evidence>
<evidence type="ECO:0000256" key="4">
    <source>
        <dbReference type="ARBA" id="ARBA00022737"/>
    </source>
</evidence>
<feature type="transmembrane region" description="Helical" evidence="6">
    <location>
        <begin position="673"/>
        <end position="694"/>
    </location>
</feature>
<dbReference type="AlphaFoldDB" id="A0A8H3KX85"/>
<organism evidence="7 8">
    <name type="scientific">Rhizophagus clarus</name>
    <dbReference type="NCBI Taxonomy" id="94130"/>
    <lineage>
        <taxon>Eukaryota</taxon>
        <taxon>Fungi</taxon>
        <taxon>Fungi incertae sedis</taxon>
        <taxon>Mucoromycota</taxon>
        <taxon>Glomeromycotina</taxon>
        <taxon>Glomeromycetes</taxon>
        <taxon>Glomerales</taxon>
        <taxon>Glomeraceae</taxon>
        <taxon>Rhizophagus</taxon>
    </lineage>
</organism>
<gene>
    <name evidence="7" type="ORF">RCL2_000329800</name>
</gene>
<dbReference type="SUPFAM" id="SSF52075">
    <property type="entry name" value="Outer arm dynein light chain 1"/>
    <property type="match status" value="1"/>
</dbReference>
<keyword evidence="4" id="KW-0677">Repeat</keyword>
<keyword evidence="6" id="KW-1133">Transmembrane helix</keyword>
<dbReference type="Proteomes" id="UP000615446">
    <property type="component" value="Unassembled WGS sequence"/>
</dbReference>
<dbReference type="PROSITE" id="PS51450">
    <property type="entry name" value="LRR"/>
    <property type="match status" value="2"/>
</dbReference>
<dbReference type="InterPro" id="IPR032675">
    <property type="entry name" value="LRR_dom_sf"/>
</dbReference>
<keyword evidence="2" id="KW-0963">Cytoplasm</keyword>
<dbReference type="PANTHER" id="PTHR15454">
    <property type="entry name" value="NISCHARIN RELATED"/>
    <property type="match status" value="1"/>
</dbReference>
<feature type="region of interest" description="Disordered" evidence="5">
    <location>
        <begin position="20"/>
        <end position="48"/>
    </location>
</feature>
<comment type="caution">
    <text evidence="7">The sequence shown here is derived from an EMBL/GenBank/DDBJ whole genome shotgun (WGS) entry which is preliminary data.</text>
</comment>
<keyword evidence="3" id="KW-0433">Leucine-rich repeat</keyword>
<evidence type="ECO:0000313" key="7">
    <source>
        <dbReference type="EMBL" id="GES75895.1"/>
    </source>
</evidence>
<comment type="subcellular location">
    <subcellularLocation>
        <location evidence="1">Cytoplasm</location>
    </subcellularLocation>
</comment>
<dbReference type="InterPro" id="IPR001611">
    <property type="entry name" value="Leu-rich_rpt"/>
</dbReference>
<accession>A0A8H3KX85</accession>
<dbReference type="EMBL" id="BLAL01000018">
    <property type="protein sequence ID" value="GES75895.1"/>
    <property type="molecule type" value="Genomic_DNA"/>
</dbReference>
<evidence type="ECO:0000256" key="2">
    <source>
        <dbReference type="ARBA" id="ARBA00022490"/>
    </source>
</evidence>
<evidence type="ECO:0000313" key="8">
    <source>
        <dbReference type="Proteomes" id="UP000615446"/>
    </source>
</evidence>
<feature type="region of interest" description="Disordered" evidence="5">
    <location>
        <begin position="535"/>
        <end position="576"/>
    </location>
</feature>
<feature type="compositionally biased region" description="Polar residues" evidence="5">
    <location>
        <begin position="24"/>
        <end position="33"/>
    </location>
</feature>
<feature type="region of interest" description="Disordered" evidence="5">
    <location>
        <begin position="594"/>
        <end position="613"/>
    </location>
</feature>
<feature type="region of interest" description="Disordered" evidence="5">
    <location>
        <begin position="470"/>
        <end position="492"/>
    </location>
</feature>
<protein>
    <submittedName>
        <fullName evidence="7">Leucine Rich Repeat domain-containing protein</fullName>
    </submittedName>
</protein>
<sequence length="710" mass="79991">MNITGEQYIRTLAQYIRSNERRLTATSSPQPTSVGHLSGHRRSDSGGSSFSMSNLWSFSTALTSLKPSISTASTTPTSPPSSVVNPNKILVTLDPHHLYYLLAKFSDLGLDVGIFEAIADFKRGDGDILDIDIKDLETSSITSSNSISSMSSAMSSLSLFSGWQGWYSAALKNETVPINMEIQYIYRSFTKLTGLKLAILTQKRIDGFENWPMGAMLSLTFFKHLTHLEIHGLSPKMFDGWDILQEKLEYISLRQSSIDDVYELFVDAVIDSMKRRKSKDNENNDQVNKEPQEWVEQRKSGGYLPDSILPQRIWSNLKQVDLSDNSLTFVANEPLAYINKVNNLDLSQNLLLAIPSGLSQLYNLQNLNLSNNMIESVTGIYTTLGNITKLDLRNNRIENLCGLERLWSLEYIDIRDNRLLDWAEVGRMVELQEIRQIYVEGNPFVKLQPNYRVSIFSVYRENNKEIILDGSGPSFGERRQIGSPKASPSNQKVPVAILSSDSLLSNPVISPNEQTTIVPILKTKKSRKFHKRVVNLDGGDSESDTGSDVASVKSKSSKDKKKKKDKKSAKTEPIPIKHRLVEVEKAVAAENDINSRLRKKKSDSNEEFSPKLRPSTPISPAIDEIVLSPGEDYRRKIEELRNEGGSAWLRVLSEMEYSKGVKVEPYKGEENQISLFIILDMICIHILSILYVILKHEISYLKTFLINLLL</sequence>
<name>A0A8H3KX85_9GLOM</name>
<dbReference type="OrthoDB" id="676979at2759"/>
<evidence type="ECO:0000256" key="5">
    <source>
        <dbReference type="SAM" id="MobiDB-lite"/>
    </source>
</evidence>
<feature type="compositionally biased region" description="Basic and acidic residues" evidence="5">
    <location>
        <begin position="279"/>
        <end position="297"/>
    </location>
</feature>
<feature type="region of interest" description="Disordered" evidence="5">
    <location>
        <begin position="276"/>
        <end position="297"/>
    </location>
</feature>